<feature type="transmembrane region" description="Helical" evidence="4">
    <location>
        <begin position="54"/>
        <end position="76"/>
    </location>
</feature>
<feature type="transmembrane region" description="Helical" evidence="4">
    <location>
        <begin position="152"/>
        <end position="172"/>
    </location>
</feature>
<comment type="subcellular location">
    <subcellularLocation>
        <location evidence="1">Membrane</location>
        <topology evidence="1">Multi-pass membrane protein</topology>
    </subcellularLocation>
</comment>
<feature type="transmembrane region" description="Helical" evidence="4">
    <location>
        <begin position="390"/>
        <end position="411"/>
    </location>
</feature>
<feature type="region of interest" description="Disordered" evidence="3">
    <location>
        <begin position="22"/>
        <end position="42"/>
    </location>
</feature>
<evidence type="ECO:0000256" key="3">
    <source>
        <dbReference type="SAM" id="MobiDB-lite"/>
    </source>
</evidence>
<sequence>MSASESHELRVLSVSSSLPRVSPEERVRSTGFEEGIPPENAAQDLRPSRQYQTLLLLSGFMMIFQTIGIGQSYGIFQEFYTSPQSNINDASGQDALVSLVGSIGNGLTWSGSIFVGPLISRVKDPRYITLTGAVVMSLAIVLASFGSRLWHLFLTQSLLFGIGSSMLYFPILSSIPQFFDRHRGFAMGFILSGNGVGGLILAPLLHFMLERVGIRWTLRALGAWNLVVTVPVACVARRPPGVGIGTAGPRPRTNAAILRKGTFFLQSTGAFLQAAGNVIPLYYLTTYSISVLHYPSSTGSLLLAVNNAVNAAARVAMGMLADYVGRQNTMIASVILSAVTVFAFWIDASRGRFLTFIVFYGVYAGGYNALLPTTITEVYGVQNYAYVNAAMYFIRGLGVIFGAPIAGVILGSHARGNAMMSMDILKDRYDWVAVYVGALLLGASLCVLYVRWLDAKNKGGWSWIA</sequence>
<dbReference type="GeneID" id="20678444"/>
<evidence type="ECO:0000313" key="6">
    <source>
        <dbReference type="EMBL" id="ETW86709.1"/>
    </source>
</evidence>
<feature type="transmembrane region" description="Helical" evidence="4">
    <location>
        <begin position="432"/>
        <end position="452"/>
    </location>
</feature>
<dbReference type="PANTHER" id="PTHR11360:SF284">
    <property type="entry name" value="EG:103B4.3 PROTEIN-RELATED"/>
    <property type="match status" value="1"/>
</dbReference>
<name>W4KLW4_HETIT</name>
<keyword evidence="4" id="KW-1133">Transmembrane helix</keyword>
<evidence type="ECO:0000256" key="4">
    <source>
        <dbReference type="SAM" id="Phobius"/>
    </source>
</evidence>
<evidence type="ECO:0000256" key="1">
    <source>
        <dbReference type="ARBA" id="ARBA00004141"/>
    </source>
</evidence>
<dbReference type="Gene3D" id="1.20.1250.20">
    <property type="entry name" value="MFS general substrate transporter like domains"/>
    <property type="match status" value="2"/>
</dbReference>
<feature type="transmembrane region" description="Helical" evidence="4">
    <location>
        <begin position="96"/>
        <end position="115"/>
    </location>
</feature>
<protein>
    <submittedName>
        <fullName evidence="6">MFS monocarboxylate transporter</fullName>
    </submittedName>
</protein>
<dbReference type="OrthoDB" id="2213137at2759"/>
<dbReference type="GO" id="GO:0016020">
    <property type="term" value="C:membrane"/>
    <property type="evidence" value="ECO:0007669"/>
    <property type="project" value="UniProtKB-SubCell"/>
</dbReference>
<keyword evidence="4" id="KW-0472">Membrane</keyword>
<proteinExistence type="inferred from homology"/>
<accession>W4KLW4</accession>
<dbReference type="eggNOG" id="KOG2504">
    <property type="taxonomic scope" value="Eukaryota"/>
</dbReference>
<feature type="domain" description="Major facilitator superfamily (MFS) profile" evidence="5">
    <location>
        <begin position="51"/>
        <end position="455"/>
    </location>
</feature>
<comment type="similarity">
    <text evidence="2">Belongs to the major facilitator superfamily. Monocarboxylate porter (TC 2.A.1.13) family.</text>
</comment>
<keyword evidence="4" id="KW-0812">Transmembrane</keyword>
<dbReference type="InterPro" id="IPR020846">
    <property type="entry name" value="MFS_dom"/>
</dbReference>
<dbReference type="InterPro" id="IPR036259">
    <property type="entry name" value="MFS_trans_sf"/>
</dbReference>
<organism evidence="6 7">
    <name type="scientific">Heterobasidion irregulare (strain TC 32-1)</name>
    <dbReference type="NCBI Taxonomy" id="747525"/>
    <lineage>
        <taxon>Eukaryota</taxon>
        <taxon>Fungi</taxon>
        <taxon>Dikarya</taxon>
        <taxon>Basidiomycota</taxon>
        <taxon>Agaricomycotina</taxon>
        <taxon>Agaricomycetes</taxon>
        <taxon>Russulales</taxon>
        <taxon>Bondarzewiaceae</taxon>
        <taxon>Heterobasidion</taxon>
        <taxon>Heterobasidion annosum species complex</taxon>
    </lineage>
</organism>
<dbReference type="SUPFAM" id="SSF103473">
    <property type="entry name" value="MFS general substrate transporter"/>
    <property type="match status" value="1"/>
</dbReference>
<dbReference type="InterPro" id="IPR011701">
    <property type="entry name" value="MFS"/>
</dbReference>
<dbReference type="Pfam" id="PF07690">
    <property type="entry name" value="MFS_1"/>
    <property type="match status" value="1"/>
</dbReference>
<dbReference type="KEGG" id="hir:HETIRDRAFT_58671"/>
<dbReference type="InParanoid" id="W4KLW4"/>
<dbReference type="PANTHER" id="PTHR11360">
    <property type="entry name" value="MONOCARBOXYLATE TRANSPORTER"/>
    <property type="match status" value="1"/>
</dbReference>
<dbReference type="GO" id="GO:0022857">
    <property type="term" value="F:transmembrane transporter activity"/>
    <property type="evidence" value="ECO:0007669"/>
    <property type="project" value="InterPro"/>
</dbReference>
<gene>
    <name evidence="6" type="ORF">HETIRDRAFT_58671</name>
</gene>
<reference evidence="6 7" key="1">
    <citation type="journal article" date="2012" name="New Phytol.">
        <title>Insight into trade-off between wood decay and parasitism from the genome of a fungal forest pathogen.</title>
        <authorList>
            <person name="Olson A."/>
            <person name="Aerts A."/>
            <person name="Asiegbu F."/>
            <person name="Belbahri L."/>
            <person name="Bouzid O."/>
            <person name="Broberg A."/>
            <person name="Canback B."/>
            <person name="Coutinho P.M."/>
            <person name="Cullen D."/>
            <person name="Dalman K."/>
            <person name="Deflorio G."/>
            <person name="van Diepen L.T."/>
            <person name="Dunand C."/>
            <person name="Duplessis S."/>
            <person name="Durling M."/>
            <person name="Gonthier P."/>
            <person name="Grimwood J."/>
            <person name="Fossdal C.G."/>
            <person name="Hansson D."/>
            <person name="Henrissat B."/>
            <person name="Hietala A."/>
            <person name="Himmelstrand K."/>
            <person name="Hoffmeister D."/>
            <person name="Hogberg N."/>
            <person name="James T.Y."/>
            <person name="Karlsson M."/>
            <person name="Kohler A."/>
            <person name="Kues U."/>
            <person name="Lee Y.H."/>
            <person name="Lin Y.C."/>
            <person name="Lind M."/>
            <person name="Lindquist E."/>
            <person name="Lombard V."/>
            <person name="Lucas S."/>
            <person name="Lunden K."/>
            <person name="Morin E."/>
            <person name="Murat C."/>
            <person name="Park J."/>
            <person name="Raffaello T."/>
            <person name="Rouze P."/>
            <person name="Salamov A."/>
            <person name="Schmutz J."/>
            <person name="Solheim H."/>
            <person name="Stahlberg J."/>
            <person name="Velez H."/>
            <person name="de Vries R.P."/>
            <person name="Wiebenga A."/>
            <person name="Woodward S."/>
            <person name="Yakovlev I."/>
            <person name="Garbelotto M."/>
            <person name="Martin F."/>
            <person name="Grigoriev I.V."/>
            <person name="Stenlid J."/>
        </authorList>
    </citation>
    <scope>NUCLEOTIDE SEQUENCE [LARGE SCALE GENOMIC DNA]</scope>
    <source>
        <strain evidence="6 7">TC 32-1</strain>
    </source>
</reference>
<evidence type="ECO:0000313" key="7">
    <source>
        <dbReference type="Proteomes" id="UP000030671"/>
    </source>
</evidence>
<keyword evidence="7" id="KW-1185">Reference proteome</keyword>
<evidence type="ECO:0000256" key="2">
    <source>
        <dbReference type="ARBA" id="ARBA00006727"/>
    </source>
</evidence>
<dbReference type="EMBL" id="KI925454">
    <property type="protein sequence ID" value="ETW86709.1"/>
    <property type="molecule type" value="Genomic_DNA"/>
</dbReference>
<dbReference type="PROSITE" id="PS50850">
    <property type="entry name" value="MFS"/>
    <property type="match status" value="1"/>
</dbReference>
<feature type="transmembrane region" description="Helical" evidence="4">
    <location>
        <begin position="353"/>
        <end position="370"/>
    </location>
</feature>
<feature type="transmembrane region" description="Helical" evidence="4">
    <location>
        <begin position="329"/>
        <end position="346"/>
    </location>
</feature>
<feature type="transmembrane region" description="Helical" evidence="4">
    <location>
        <begin position="184"/>
        <end position="209"/>
    </location>
</feature>
<dbReference type="HOGENOM" id="CLU_001265_1_2_1"/>
<dbReference type="AlphaFoldDB" id="W4KLW4"/>
<dbReference type="InterPro" id="IPR050327">
    <property type="entry name" value="Proton-linked_MCT"/>
</dbReference>
<dbReference type="Proteomes" id="UP000030671">
    <property type="component" value="Unassembled WGS sequence"/>
</dbReference>
<evidence type="ECO:0000259" key="5">
    <source>
        <dbReference type="PROSITE" id="PS50850"/>
    </source>
</evidence>
<feature type="transmembrane region" description="Helical" evidence="4">
    <location>
        <begin position="127"/>
        <end position="146"/>
    </location>
</feature>
<dbReference type="RefSeq" id="XP_009540378.1">
    <property type="nucleotide sequence ID" value="XM_009542083.1"/>
</dbReference>